<evidence type="ECO:0000256" key="1">
    <source>
        <dbReference type="ARBA" id="ARBA00022801"/>
    </source>
</evidence>
<dbReference type="GO" id="GO:0004190">
    <property type="term" value="F:aspartic-type endopeptidase activity"/>
    <property type="evidence" value="ECO:0007669"/>
    <property type="project" value="InterPro"/>
</dbReference>
<feature type="region of interest" description="Disordered" evidence="2">
    <location>
        <begin position="187"/>
        <end position="208"/>
    </location>
</feature>
<dbReference type="InterPro" id="IPR018061">
    <property type="entry name" value="Retropepsins"/>
</dbReference>
<protein>
    <recommendedName>
        <fullName evidence="3">Retropepsins domain-containing protein</fullName>
    </recommendedName>
</protein>
<name>A0AAV8Z0E4_9CUCU</name>
<dbReference type="AlphaFoldDB" id="A0AAV8Z0E4"/>
<evidence type="ECO:0000259" key="3">
    <source>
        <dbReference type="Pfam" id="PF00077"/>
    </source>
</evidence>
<keyword evidence="1" id="KW-0378">Hydrolase</keyword>
<evidence type="ECO:0000313" key="4">
    <source>
        <dbReference type="EMBL" id="KAJ8957459.1"/>
    </source>
</evidence>
<proteinExistence type="predicted"/>
<dbReference type="EMBL" id="JANEYF010001776">
    <property type="protein sequence ID" value="KAJ8957459.1"/>
    <property type="molecule type" value="Genomic_DNA"/>
</dbReference>
<dbReference type="PROSITE" id="PS00141">
    <property type="entry name" value="ASP_PROTEASE"/>
    <property type="match status" value="1"/>
</dbReference>
<dbReference type="Gene3D" id="2.40.70.10">
    <property type="entry name" value="Acid Proteases"/>
    <property type="match status" value="1"/>
</dbReference>
<evidence type="ECO:0000256" key="2">
    <source>
        <dbReference type="SAM" id="MobiDB-lite"/>
    </source>
</evidence>
<feature type="domain" description="Retropepsins" evidence="3">
    <location>
        <begin position="421"/>
        <end position="521"/>
    </location>
</feature>
<dbReference type="Proteomes" id="UP001162156">
    <property type="component" value="Unassembled WGS sequence"/>
</dbReference>
<comment type="caution">
    <text evidence="4">The sequence shown here is derived from an EMBL/GenBank/DDBJ whole genome shotgun (WGS) entry which is preliminary data.</text>
</comment>
<dbReference type="InterPro" id="IPR001969">
    <property type="entry name" value="Aspartic_peptidase_AS"/>
</dbReference>
<organism evidence="4 5">
    <name type="scientific">Rhamnusium bicolor</name>
    <dbReference type="NCBI Taxonomy" id="1586634"/>
    <lineage>
        <taxon>Eukaryota</taxon>
        <taxon>Metazoa</taxon>
        <taxon>Ecdysozoa</taxon>
        <taxon>Arthropoda</taxon>
        <taxon>Hexapoda</taxon>
        <taxon>Insecta</taxon>
        <taxon>Pterygota</taxon>
        <taxon>Neoptera</taxon>
        <taxon>Endopterygota</taxon>
        <taxon>Coleoptera</taxon>
        <taxon>Polyphaga</taxon>
        <taxon>Cucujiformia</taxon>
        <taxon>Chrysomeloidea</taxon>
        <taxon>Cerambycidae</taxon>
        <taxon>Lepturinae</taxon>
        <taxon>Rhagiini</taxon>
        <taxon>Rhamnusium</taxon>
    </lineage>
</organism>
<feature type="region of interest" description="Disordered" evidence="2">
    <location>
        <begin position="220"/>
        <end position="246"/>
    </location>
</feature>
<reference evidence="4" key="1">
    <citation type="journal article" date="2023" name="Insect Mol. Biol.">
        <title>Genome sequencing provides insights into the evolution of gene families encoding plant cell wall-degrading enzymes in longhorned beetles.</title>
        <authorList>
            <person name="Shin N.R."/>
            <person name="Okamura Y."/>
            <person name="Kirsch R."/>
            <person name="Pauchet Y."/>
        </authorList>
    </citation>
    <scope>NUCLEOTIDE SEQUENCE</scope>
    <source>
        <strain evidence="4">RBIC_L_NR</strain>
    </source>
</reference>
<gene>
    <name evidence="4" type="ORF">NQ314_006554</name>
</gene>
<sequence>MDVNRLLSDELSYELSVRGAPPIGSVAEKRQRLRGLIRLEKLGNTPLNSATNLDYKTELNICTLKLDELQSAVDRFEFDNASNENSRIQSRLVHVMGRLNRVVSPEAVDVKGELLTRCGRISEFLEEAMSLVQRCEPAAADIQRSILDEPIELLPMVNQNNTIQSQQIQATPAGDVSLIDFVEVDTSRRESTNGPPVTSRADHPTPSQSLEELKRRFGTGNTHSQENFHGSRSRNALANSTFTAGGSNDRRVSFAEESIELFSQWDIRLESSSDVEGFIERVEELRIVCGLSDNQLMGSLITLFKGPALEWYPCQRIENSQVFAPNTRAGPSNQTSETNFAYNNRRPMIHAVDRQMSADVGNAANSTPIYPVTENQPPPRVFRSAGPQLGGAVQPAFNNASLLDPKLKFSLDYVLASVIGDERPYLNVNIFGKDFLGLLDSGASKTILGGKGYNQFKQFHLNLIPTSIKTCSIANGAPCSVIGSYSIPFCVQNVVRVVEVLVIPSLPHLLILGSDFWRKLGIVPDLRHGLWHFSDSGDVHVDSITDKVQLTSEQFQELDNLIQEVVATTPEELERATAFSRIFKDVRRRLDQALTRSQKTYNLRRRDVKYVVGQRVWRRNYVLSDAARYFTAKLAPKFVGPFIIHRRVSPWTYELRDPDGTLRGVWNVKDLKPDTSDVD</sequence>
<dbReference type="InterPro" id="IPR021109">
    <property type="entry name" value="Peptidase_aspartic_dom_sf"/>
</dbReference>
<dbReference type="Pfam" id="PF00077">
    <property type="entry name" value="RVP"/>
    <property type="match status" value="1"/>
</dbReference>
<dbReference type="SUPFAM" id="SSF50630">
    <property type="entry name" value="Acid proteases"/>
    <property type="match status" value="1"/>
</dbReference>
<keyword evidence="5" id="KW-1185">Reference proteome</keyword>
<accession>A0AAV8Z0E4</accession>
<evidence type="ECO:0000313" key="5">
    <source>
        <dbReference type="Proteomes" id="UP001162156"/>
    </source>
</evidence>
<dbReference type="GO" id="GO:0006508">
    <property type="term" value="P:proteolysis"/>
    <property type="evidence" value="ECO:0007669"/>
    <property type="project" value="InterPro"/>
</dbReference>